<sequence length="141" mass="16687">MKNFVLFTLIFLSISLSCILVKGQDKEFNNFYFNNFLTFHSLENFTKSNEIFIYDENKKMGGIESNYEYKTDSGIQKIHILNSIPNTKNYLLLSDYIINKNLAVISFATSNRKEYIIYTLKRKNENEKWWDVISIYKGSMN</sequence>
<name>A0ABS1QKR7_9FLAO</name>
<dbReference type="RefSeq" id="WP_202092889.1">
    <property type="nucleotide sequence ID" value="NZ_JAELVM010000003.1"/>
</dbReference>
<comment type="caution">
    <text evidence="1">The sequence shown here is derived from an EMBL/GenBank/DDBJ whole genome shotgun (WGS) entry which is preliminary data.</text>
</comment>
<proteinExistence type="predicted"/>
<dbReference type="Proteomes" id="UP000661696">
    <property type="component" value="Unassembled WGS sequence"/>
</dbReference>
<keyword evidence="2" id="KW-1185">Reference proteome</keyword>
<protein>
    <submittedName>
        <fullName evidence="1">Uncharacterized protein</fullName>
    </submittedName>
</protein>
<reference evidence="1 2" key="1">
    <citation type="submission" date="2020-12" db="EMBL/GenBank/DDBJ databases">
        <title>Chryseobacterium endoalhailicus sp. nov., isolated from seed of leguminous plant.</title>
        <authorList>
            <person name="Zhang X."/>
        </authorList>
    </citation>
    <scope>NUCLEOTIDE SEQUENCE [LARGE SCALE GENOMIC DNA]</scope>
    <source>
        <strain evidence="1 2">L7</strain>
    </source>
</reference>
<dbReference type="EMBL" id="JAELVM010000003">
    <property type="protein sequence ID" value="MBL1222493.1"/>
    <property type="molecule type" value="Genomic_DNA"/>
</dbReference>
<dbReference type="PROSITE" id="PS51257">
    <property type="entry name" value="PROKAR_LIPOPROTEIN"/>
    <property type="match status" value="1"/>
</dbReference>
<organism evidence="1 2">
    <name type="scientific">Chryseobacterium endalhagicum</name>
    <dbReference type="NCBI Taxonomy" id="2797638"/>
    <lineage>
        <taxon>Bacteria</taxon>
        <taxon>Pseudomonadati</taxon>
        <taxon>Bacteroidota</taxon>
        <taxon>Flavobacteriia</taxon>
        <taxon>Flavobacteriales</taxon>
        <taxon>Weeksellaceae</taxon>
        <taxon>Chryseobacterium group</taxon>
        <taxon>Chryseobacterium</taxon>
    </lineage>
</organism>
<evidence type="ECO:0000313" key="2">
    <source>
        <dbReference type="Proteomes" id="UP000661696"/>
    </source>
</evidence>
<accession>A0ABS1QKR7</accession>
<gene>
    <name evidence="1" type="ORF">JET18_16695</name>
</gene>
<evidence type="ECO:0000313" key="1">
    <source>
        <dbReference type="EMBL" id="MBL1222493.1"/>
    </source>
</evidence>